<dbReference type="EMBL" id="KN819455">
    <property type="protein sequence ID" value="KIJ09516.1"/>
    <property type="molecule type" value="Genomic_DNA"/>
</dbReference>
<evidence type="ECO:0000313" key="3">
    <source>
        <dbReference type="Proteomes" id="UP000053647"/>
    </source>
</evidence>
<reference evidence="2 3" key="1">
    <citation type="submission" date="2014-06" db="EMBL/GenBank/DDBJ databases">
        <authorList>
            <consortium name="DOE Joint Genome Institute"/>
            <person name="Kuo A."/>
            <person name="Kohler A."/>
            <person name="Nagy L.G."/>
            <person name="Floudas D."/>
            <person name="Copeland A."/>
            <person name="Barry K.W."/>
            <person name="Cichocki N."/>
            <person name="Veneault-Fourrey C."/>
            <person name="LaButti K."/>
            <person name="Lindquist E.A."/>
            <person name="Lipzen A."/>
            <person name="Lundell T."/>
            <person name="Morin E."/>
            <person name="Murat C."/>
            <person name="Sun H."/>
            <person name="Tunlid A."/>
            <person name="Henrissat B."/>
            <person name="Grigoriev I.V."/>
            <person name="Hibbett D.S."/>
            <person name="Martin F."/>
            <person name="Nordberg H.P."/>
            <person name="Cantor M.N."/>
            <person name="Hua S.X."/>
        </authorList>
    </citation>
    <scope>NUCLEOTIDE SEQUENCE [LARGE SCALE GENOMIC DNA]</scope>
    <source>
        <strain evidence="2 3">ATCC 200175</strain>
    </source>
</reference>
<proteinExistence type="predicted"/>
<gene>
    <name evidence="2" type="ORF">PAXINDRAFT_102240</name>
</gene>
<keyword evidence="3" id="KW-1185">Reference proteome</keyword>
<evidence type="ECO:0000313" key="2">
    <source>
        <dbReference type="EMBL" id="KIJ09516.1"/>
    </source>
</evidence>
<accession>A0A0C9TQR2</accession>
<reference evidence="3" key="2">
    <citation type="submission" date="2015-01" db="EMBL/GenBank/DDBJ databases">
        <title>Evolutionary Origins and Diversification of the Mycorrhizal Mutualists.</title>
        <authorList>
            <consortium name="DOE Joint Genome Institute"/>
            <consortium name="Mycorrhizal Genomics Consortium"/>
            <person name="Kohler A."/>
            <person name="Kuo A."/>
            <person name="Nagy L.G."/>
            <person name="Floudas D."/>
            <person name="Copeland A."/>
            <person name="Barry K.W."/>
            <person name="Cichocki N."/>
            <person name="Veneault-Fourrey C."/>
            <person name="LaButti K."/>
            <person name="Lindquist E.A."/>
            <person name="Lipzen A."/>
            <person name="Lundell T."/>
            <person name="Morin E."/>
            <person name="Murat C."/>
            <person name="Riley R."/>
            <person name="Ohm R."/>
            <person name="Sun H."/>
            <person name="Tunlid A."/>
            <person name="Henrissat B."/>
            <person name="Grigoriev I.V."/>
            <person name="Hibbett D.S."/>
            <person name="Martin F."/>
        </authorList>
    </citation>
    <scope>NUCLEOTIDE SEQUENCE [LARGE SCALE GENOMIC DNA]</scope>
    <source>
        <strain evidence="3">ATCC 200175</strain>
    </source>
</reference>
<organism evidence="2 3">
    <name type="scientific">Paxillus involutus ATCC 200175</name>
    <dbReference type="NCBI Taxonomy" id="664439"/>
    <lineage>
        <taxon>Eukaryota</taxon>
        <taxon>Fungi</taxon>
        <taxon>Dikarya</taxon>
        <taxon>Basidiomycota</taxon>
        <taxon>Agaricomycotina</taxon>
        <taxon>Agaricomycetes</taxon>
        <taxon>Agaricomycetidae</taxon>
        <taxon>Boletales</taxon>
        <taxon>Paxilineae</taxon>
        <taxon>Paxillaceae</taxon>
        <taxon>Paxillus</taxon>
    </lineage>
</organism>
<dbReference type="HOGENOM" id="CLU_943653_0_0_1"/>
<protein>
    <submittedName>
        <fullName evidence="2">Uncharacterized protein</fullName>
    </submittedName>
</protein>
<feature type="region of interest" description="Disordered" evidence="1">
    <location>
        <begin position="218"/>
        <end position="260"/>
    </location>
</feature>
<dbReference type="AlphaFoldDB" id="A0A0C9TQR2"/>
<evidence type="ECO:0000256" key="1">
    <source>
        <dbReference type="SAM" id="MobiDB-lite"/>
    </source>
</evidence>
<name>A0A0C9TQR2_PAXIN</name>
<sequence>MVAQGWSTTPLATPRNLTVPVQSSLQPTPLTNPLSPTIASRKPLWSTHRCFVGHIVHIVERHAYHICTALNVDVPSVLLSKQLPNPSAVQGVILSPPSILRHPYLSLMVPSFPQPRSHIHAHSSELSLLTVALALPSPSVLSGPHSSHPCSTSNAQSLELTASVDDTPAEAPLTSATVSSPPIPQTTTKMLNTRRIGVPTRVWNPFGGCLAAITTETSGASGGHGQAAPTRWGVPADSNRSARTPGTVLGDAASPSQATPVHWSSVDIVDIGVKDKTLQLNRQSQRSLKFSASLK</sequence>
<dbReference type="Proteomes" id="UP000053647">
    <property type="component" value="Unassembled WGS sequence"/>
</dbReference>